<dbReference type="SUPFAM" id="SSF50965">
    <property type="entry name" value="Galactose oxidase, central domain"/>
    <property type="match status" value="1"/>
</dbReference>
<feature type="signal peptide" evidence="3">
    <location>
        <begin position="1"/>
        <end position="21"/>
    </location>
</feature>
<gene>
    <name evidence="6" type="ORF">NP233_g1539</name>
</gene>
<dbReference type="InterPro" id="IPR014756">
    <property type="entry name" value="Ig_E-set"/>
</dbReference>
<sequence length="637" mass="68527">MKSLIYSSLLLVSLRLRGVVGEAAPRPGQPQHKGEPGKFRVVGNSLVSAQQMFLGTNDKVYIIDKAENNPTQVSGHPAWAQEFSLGSEWQRPMDIYTNTFCAGGNVLGNGTWLNVGGNQAVGYGGAQAASQLGGPPYNDADGRRSIRMLVPSDDGKCEWGLSHAHVAERWYPTLETLEDGTMIIIGGCHWGGYVNDPNQNNPTYEFFPPRGDPIVSPFLSNTLPTNLYPLAFLLPSGRIFMQANWASVILDYKAGGEMALDPMPDAVRTYPASAGTVVLPMTPANNWAATIMFCGGSNVTTPQWSDPNFVAIKEKASTSCVKITPDVSPTYQHDDPLPDGRTMANFILLPDGTVFCTNGAKFGTAGYGNNSWAVGQSYADEPQLMPLIYNASAPQGQRWSSQGLSPSEIPRMYHSSALLLPDGSVLVAGSNPNSDYAVDGVKYPTQYKVERFFPSYYNVRRPEPQGLPTELSYGGSSFMITLTVEDLGGEISNIAKTKVVVIRPGFSTHSMNMGQRYVELESTYGATPDKNGFLRVAQMPPNPAIMAPGPALLFVVVNGIPSVGVQVMIGSGKLGRQQVLAVEPLPEPAMPKWAQDFRASKNAAMSTTRGLVWTLPMGVLSVLVVSLALVFGDAVGM</sequence>
<dbReference type="PANTHER" id="PTHR32208:SF21">
    <property type="entry name" value="LOW QUALITY PROTEIN: ALDEHYDE OXIDASE GLOX-LIKE"/>
    <property type="match status" value="1"/>
</dbReference>
<feature type="transmembrane region" description="Helical" evidence="2">
    <location>
        <begin position="610"/>
        <end position="631"/>
    </location>
</feature>
<comment type="caution">
    <text evidence="6">The sequence shown here is derived from an EMBL/GenBank/DDBJ whole genome shotgun (WGS) entry which is preliminary data.</text>
</comment>
<dbReference type="SUPFAM" id="SSF81296">
    <property type="entry name" value="E set domains"/>
    <property type="match status" value="1"/>
</dbReference>
<keyword evidence="1 3" id="KW-0732">Signal</keyword>
<dbReference type="AlphaFoldDB" id="A0AAD5W041"/>
<dbReference type="InterPro" id="IPR013783">
    <property type="entry name" value="Ig-like_fold"/>
</dbReference>
<evidence type="ECO:0000256" key="2">
    <source>
        <dbReference type="SAM" id="Phobius"/>
    </source>
</evidence>
<name>A0AAD5W041_9AGAR</name>
<dbReference type="Pfam" id="PF09118">
    <property type="entry name" value="GO-like_E_set"/>
    <property type="match status" value="1"/>
</dbReference>
<dbReference type="CDD" id="cd02851">
    <property type="entry name" value="E_set_GO_C"/>
    <property type="match status" value="1"/>
</dbReference>
<keyword evidence="2" id="KW-0472">Membrane</keyword>
<dbReference type="Gene3D" id="2.60.40.10">
    <property type="entry name" value="Immunoglobulins"/>
    <property type="match status" value="1"/>
</dbReference>
<dbReference type="Gene3D" id="2.130.10.80">
    <property type="entry name" value="Galactose oxidase/kelch, beta-propeller"/>
    <property type="match status" value="1"/>
</dbReference>
<dbReference type="InterPro" id="IPR011043">
    <property type="entry name" value="Gal_Oxase/kelch_b-propeller"/>
</dbReference>
<organism evidence="6 7">
    <name type="scientific">Leucocoprinus birnbaumii</name>
    <dbReference type="NCBI Taxonomy" id="56174"/>
    <lineage>
        <taxon>Eukaryota</taxon>
        <taxon>Fungi</taxon>
        <taxon>Dikarya</taxon>
        <taxon>Basidiomycota</taxon>
        <taxon>Agaricomycotina</taxon>
        <taxon>Agaricomycetes</taxon>
        <taxon>Agaricomycetidae</taxon>
        <taxon>Agaricales</taxon>
        <taxon>Agaricineae</taxon>
        <taxon>Agaricaceae</taxon>
        <taxon>Leucocoprinus</taxon>
    </lineage>
</organism>
<keyword evidence="2" id="KW-0812">Transmembrane</keyword>
<evidence type="ECO:0000259" key="5">
    <source>
        <dbReference type="Pfam" id="PF09118"/>
    </source>
</evidence>
<dbReference type="Proteomes" id="UP001213000">
    <property type="component" value="Unassembled WGS sequence"/>
</dbReference>
<feature type="chain" id="PRO_5041922284" description="Copper radical oxidase" evidence="3">
    <location>
        <begin position="22"/>
        <end position="637"/>
    </location>
</feature>
<evidence type="ECO:0000259" key="4">
    <source>
        <dbReference type="Pfam" id="PF07250"/>
    </source>
</evidence>
<dbReference type="EMBL" id="JANIEX010000058">
    <property type="protein sequence ID" value="KAJ3574744.1"/>
    <property type="molecule type" value="Genomic_DNA"/>
</dbReference>
<accession>A0AAD5W041</accession>
<evidence type="ECO:0000313" key="7">
    <source>
        <dbReference type="Proteomes" id="UP001213000"/>
    </source>
</evidence>
<dbReference type="InterPro" id="IPR037293">
    <property type="entry name" value="Gal_Oxidase_central_sf"/>
</dbReference>
<evidence type="ECO:0000256" key="3">
    <source>
        <dbReference type="SAM" id="SignalP"/>
    </source>
</evidence>
<protein>
    <recommendedName>
        <fullName evidence="8">Copper radical oxidase</fullName>
    </recommendedName>
</protein>
<keyword evidence="7" id="KW-1185">Reference proteome</keyword>
<evidence type="ECO:0000256" key="1">
    <source>
        <dbReference type="ARBA" id="ARBA00022729"/>
    </source>
</evidence>
<proteinExistence type="predicted"/>
<evidence type="ECO:0008006" key="8">
    <source>
        <dbReference type="Google" id="ProtNLM"/>
    </source>
</evidence>
<reference evidence="6" key="1">
    <citation type="submission" date="2022-07" db="EMBL/GenBank/DDBJ databases">
        <title>Genome Sequence of Leucocoprinus birnbaumii.</title>
        <authorList>
            <person name="Buettner E."/>
        </authorList>
    </citation>
    <scope>NUCLEOTIDE SEQUENCE</scope>
    <source>
        <strain evidence="6">VT141</strain>
    </source>
</reference>
<dbReference type="InterPro" id="IPR015202">
    <property type="entry name" value="GO-like_E_set"/>
</dbReference>
<feature type="domain" description="Galactose oxidase-like Early set" evidence="5">
    <location>
        <begin position="461"/>
        <end position="569"/>
    </location>
</feature>
<feature type="domain" description="Glyoxal oxidase N-terminal" evidence="4">
    <location>
        <begin position="78"/>
        <end position="456"/>
    </location>
</feature>
<evidence type="ECO:0000313" key="6">
    <source>
        <dbReference type="EMBL" id="KAJ3574744.1"/>
    </source>
</evidence>
<dbReference type="PANTHER" id="PTHR32208">
    <property type="entry name" value="SECRETED PROTEIN-RELATED"/>
    <property type="match status" value="1"/>
</dbReference>
<dbReference type="InterPro" id="IPR009880">
    <property type="entry name" value="Glyoxal_oxidase_N"/>
</dbReference>
<keyword evidence="2" id="KW-1133">Transmembrane helix</keyword>
<dbReference type="Pfam" id="PF07250">
    <property type="entry name" value="Glyoxal_oxid_N"/>
    <property type="match status" value="1"/>
</dbReference>